<dbReference type="GO" id="GO:0070898">
    <property type="term" value="P:RNA polymerase III preinitiation complex assembly"/>
    <property type="evidence" value="ECO:0007669"/>
    <property type="project" value="TreeGrafter"/>
</dbReference>
<feature type="compositionally biased region" description="Polar residues" evidence="1">
    <location>
        <begin position="173"/>
        <end position="183"/>
    </location>
</feature>
<accession>A0A9D3LQG9</accession>
<feature type="compositionally biased region" description="Basic residues" evidence="1">
    <location>
        <begin position="277"/>
        <end position="286"/>
    </location>
</feature>
<feature type="region of interest" description="Disordered" evidence="1">
    <location>
        <begin position="1152"/>
        <end position="1457"/>
    </location>
</feature>
<dbReference type="Gene3D" id="1.10.10.60">
    <property type="entry name" value="Homeodomain-like"/>
    <property type="match status" value="1"/>
</dbReference>
<dbReference type="Proteomes" id="UP001044222">
    <property type="component" value="Chromosome 15"/>
</dbReference>
<feature type="compositionally biased region" description="Polar residues" evidence="1">
    <location>
        <begin position="1263"/>
        <end position="1284"/>
    </location>
</feature>
<feature type="compositionally biased region" description="Polar residues" evidence="1">
    <location>
        <begin position="74"/>
        <end position="90"/>
    </location>
</feature>
<gene>
    <name evidence="3" type="ORF">ANANG_G00261880</name>
</gene>
<dbReference type="GO" id="GO:0001156">
    <property type="term" value="F:TFIIIC-class transcription factor complex binding"/>
    <property type="evidence" value="ECO:0007669"/>
    <property type="project" value="TreeGrafter"/>
</dbReference>
<reference evidence="3" key="1">
    <citation type="submission" date="2021-01" db="EMBL/GenBank/DDBJ databases">
        <title>A chromosome-scale assembly of European eel, Anguilla anguilla.</title>
        <authorList>
            <person name="Henkel C."/>
            <person name="Jong-Raadsen S.A."/>
            <person name="Dufour S."/>
            <person name="Weltzien F.-A."/>
            <person name="Palstra A.P."/>
            <person name="Pelster B."/>
            <person name="Spaink H.P."/>
            <person name="Van Den Thillart G.E."/>
            <person name="Jansen H."/>
            <person name="Zahm M."/>
            <person name="Klopp C."/>
            <person name="Cedric C."/>
            <person name="Louis A."/>
            <person name="Berthelot C."/>
            <person name="Parey E."/>
            <person name="Roest Crollius H."/>
            <person name="Montfort J."/>
            <person name="Robinson-Rechavi M."/>
            <person name="Bucao C."/>
            <person name="Bouchez O."/>
            <person name="Gislard M."/>
            <person name="Lluch J."/>
            <person name="Milhes M."/>
            <person name="Lampietro C."/>
            <person name="Lopez Roques C."/>
            <person name="Donnadieu C."/>
            <person name="Braasch I."/>
            <person name="Desvignes T."/>
            <person name="Postlethwait J."/>
            <person name="Bobe J."/>
            <person name="Guiguen Y."/>
            <person name="Dirks R."/>
        </authorList>
    </citation>
    <scope>NUCLEOTIDE SEQUENCE</scope>
    <source>
        <strain evidence="3">Tag_6206</strain>
        <tissue evidence="3">Liver</tissue>
    </source>
</reference>
<feature type="compositionally biased region" description="Basic and acidic residues" evidence="1">
    <location>
        <begin position="287"/>
        <end position="302"/>
    </location>
</feature>
<dbReference type="EMBL" id="JAFIRN010000015">
    <property type="protein sequence ID" value="KAG5834472.1"/>
    <property type="molecule type" value="Genomic_DNA"/>
</dbReference>
<feature type="region of interest" description="Disordered" evidence="1">
    <location>
        <begin position="505"/>
        <end position="714"/>
    </location>
</feature>
<feature type="compositionally biased region" description="Polar residues" evidence="1">
    <location>
        <begin position="888"/>
        <end position="899"/>
    </location>
</feature>
<name>A0A9D3LQG9_ANGAN</name>
<keyword evidence="4" id="KW-1185">Reference proteome</keyword>
<evidence type="ECO:0000313" key="4">
    <source>
        <dbReference type="Proteomes" id="UP001044222"/>
    </source>
</evidence>
<feature type="compositionally biased region" description="Polar residues" evidence="1">
    <location>
        <begin position="1403"/>
        <end position="1431"/>
    </location>
</feature>
<dbReference type="Pfam" id="PF15963">
    <property type="entry name" value="Myb_DNA-bind_7"/>
    <property type="match status" value="1"/>
</dbReference>
<evidence type="ECO:0000256" key="1">
    <source>
        <dbReference type="SAM" id="MobiDB-lite"/>
    </source>
</evidence>
<feature type="compositionally biased region" description="Polar residues" evidence="1">
    <location>
        <begin position="109"/>
        <end position="119"/>
    </location>
</feature>
<feature type="compositionally biased region" description="Polar residues" evidence="1">
    <location>
        <begin position="862"/>
        <end position="881"/>
    </location>
</feature>
<protein>
    <recommendedName>
        <fullName evidence="2">Myb-like domain-containing protein</fullName>
    </recommendedName>
</protein>
<feature type="region of interest" description="Disordered" evidence="1">
    <location>
        <begin position="271"/>
        <end position="373"/>
    </location>
</feature>
<dbReference type="PANTHER" id="PTHR22929:SF0">
    <property type="entry name" value="TRANSCRIPTION FACTOR TFIIIB COMPONENT B'' HOMOLOG"/>
    <property type="match status" value="1"/>
</dbReference>
<feature type="region of interest" description="Disordered" evidence="1">
    <location>
        <begin position="915"/>
        <end position="995"/>
    </location>
</feature>
<dbReference type="SMART" id="SM00717">
    <property type="entry name" value="SANT"/>
    <property type="match status" value="1"/>
</dbReference>
<feature type="compositionally biased region" description="Acidic residues" evidence="1">
    <location>
        <begin position="343"/>
        <end position="356"/>
    </location>
</feature>
<feature type="compositionally biased region" description="Polar residues" evidence="1">
    <location>
        <begin position="1208"/>
        <end position="1223"/>
    </location>
</feature>
<proteinExistence type="predicted"/>
<dbReference type="SUPFAM" id="SSF46689">
    <property type="entry name" value="Homeodomain-like"/>
    <property type="match status" value="1"/>
</dbReference>
<evidence type="ECO:0000259" key="2">
    <source>
        <dbReference type="SMART" id="SM00717"/>
    </source>
</evidence>
<feature type="compositionally biased region" description="Basic and acidic residues" evidence="1">
    <location>
        <begin position="212"/>
        <end position="221"/>
    </location>
</feature>
<feature type="domain" description="Myb-like" evidence="2">
    <location>
        <begin position="425"/>
        <end position="473"/>
    </location>
</feature>
<dbReference type="InterPro" id="IPR009057">
    <property type="entry name" value="Homeodomain-like_sf"/>
</dbReference>
<dbReference type="InterPro" id="IPR039467">
    <property type="entry name" value="TFIIIB_B''_Myb"/>
</dbReference>
<feature type="compositionally biased region" description="Acidic residues" evidence="1">
    <location>
        <begin position="542"/>
        <end position="564"/>
    </location>
</feature>
<feature type="compositionally biased region" description="Basic and acidic residues" evidence="1">
    <location>
        <begin position="1245"/>
        <end position="1257"/>
    </location>
</feature>
<dbReference type="PANTHER" id="PTHR22929">
    <property type="entry name" value="RNA POLYMERASE III TRANSCRIPTION INITIATION FACTOR B"/>
    <property type="match status" value="1"/>
</dbReference>
<feature type="compositionally biased region" description="Polar residues" evidence="1">
    <location>
        <begin position="23"/>
        <end position="39"/>
    </location>
</feature>
<feature type="compositionally biased region" description="Low complexity" evidence="1">
    <location>
        <begin position="1365"/>
        <end position="1381"/>
    </location>
</feature>
<evidence type="ECO:0000313" key="3">
    <source>
        <dbReference type="EMBL" id="KAG5834472.1"/>
    </source>
</evidence>
<feature type="compositionally biased region" description="Basic and acidic residues" evidence="1">
    <location>
        <begin position="587"/>
        <end position="606"/>
    </location>
</feature>
<sequence length="1457" mass="157538">MMRRSRISVRPNVRPGARALPSQDGQSSRAAADSTQATESEGMPSVTAETTQAGDKPAEPVLSLENISPDMKETGQSFQNCGGSDSTISVLQRRKRFSATPNLARPRVNTASSRTTTRVPKSPPPKVSTLPPAQTDALTPKDNSTAHSLRSPRWRRASGGGRQSKMQGKLAPLSSSVPSCSKQAPSSSIAPAPGPVPQGRKEKEASVPLHCSKSDLEKSSQEENPLPDPSPVCVMQSQSAKLEMKSPFSLPLASQSIPSDRERIAKLRELIKQEQRKQRKRKKGKSHTCERSTPQDHNKMTMRDLIYYLPESNPMRPYPDEDNRPAESAIPSSPSNELPEQPQDVEVEEEQQEDPEDHGGDEPAEGDQLIGPRVKVAEDGTLILDEESLTIEVVRMKGPNLAEENDPIFERGSSTTYSSFRKTVYTKPWTSKETEMFFLAISMVGTDFSLIGELFPHRARTEIKNKFKKEERENSWRIDKAFKEKRSFDLECFSKLLERILAEEERKRKKSKTRGSVGQKKRKRIAKGKKAAARRAPRAQSAEEELDSDVVEGDSEIAEKENEDCSNVAEAGAHTTAARNSRKRKTSREGEESADGRSVKNSRPEDEGALSDDCEGPVCDVQAAAPDVDRGRFRRPTPNLGARWAKKAPQPGAKSRDEDVENSSSKAGPGKRGKPRPNLTAAQRNGRAGKPKLVTLRASVPEYNEEEEQDEAHPEEDFRYPINPEEQNQAPAFVPLSLRSPQPVPMEVVETVEELEISMNVSDVVGTAESEHALCAQPVCPGAQDEVVLSTEHQLDLLVDVIEFLSPDHVAGSEESYNDAARTLLTIRNPELLSLATPEYREVVITEEFLRAQPEESEPGESLTSADQLQCSTERPQTVSSDLPVAETPQSDTQSAQDMDSISLITVEEFESKFVRPEPVSKTQSCETTSLENTGVPEESPSQERAAPACTGVTLEGALGPKPSVQNVPPGRRSRFPKPKPNLARTARTPRVTPAQCTENCAATAPVEPVSLKTVEVEKGAVDIYPKEQVQESQESKGPGEEMLSQDEAPCVGDSQVEGLGSDLSNQSAPPAGTARHLPKPSPVLDTAVQTPCVTVPLSTPLDPSTGQQPAFILALYEVSPPLLEEPDSGVDPPGAITAELLSPVELVDEQRAPAATQTESQSCDPLNVVASVKMGAEGGPEPHPPGPASEEQGEQLDLSSIRERTESSTGLTGKSMASQVDSCESGHLQVKPRGSTQNPEDPTEGDRIVFRTEHLPTPEQTPPQARSTHYTPPNPAAQNTSTEAPAKPGPSTTEDTPQGIVGSSDLPELDRESSSVAEGAGSSSAGSESQISHHALPATSDGLVTRTGRKPKGFLSFISDKSTARSASAARSARPSCPRPQVNTSRTGRRAPTVSPPPSRATAANSQTAAKLATSQATTSSQDESSSVKTSKTDEEPTSVSEYFFSDIFTPVEEHE</sequence>
<feature type="compositionally biased region" description="Basic residues" evidence="1">
    <location>
        <begin position="507"/>
        <end position="537"/>
    </location>
</feature>
<feature type="compositionally biased region" description="Polar residues" evidence="1">
    <location>
        <begin position="921"/>
        <end position="933"/>
    </location>
</feature>
<feature type="compositionally biased region" description="Basic and acidic residues" evidence="1">
    <location>
        <begin position="1021"/>
        <end position="1040"/>
    </location>
</feature>
<dbReference type="GO" id="GO:0000126">
    <property type="term" value="C:transcription factor TFIIIB complex"/>
    <property type="evidence" value="ECO:0007669"/>
    <property type="project" value="TreeGrafter"/>
</dbReference>
<comment type="caution">
    <text evidence="3">The sequence shown here is derived from an EMBL/GenBank/DDBJ whole genome shotgun (WGS) entry which is preliminary data.</text>
</comment>
<dbReference type="CDD" id="cd00167">
    <property type="entry name" value="SANT"/>
    <property type="match status" value="1"/>
</dbReference>
<feature type="region of interest" description="Disordered" evidence="1">
    <location>
        <begin position="852"/>
        <end position="899"/>
    </location>
</feature>
<organism evidence="3 4">
    <name type="scientific">Anguilla anguilla</name>
    <name type="common">European freshwater eel</name>
    <name type="synonym">Muraena anguilla</name>
    <dbReference type="NCBI Taxonomy" id="7936"/>
    <lineage>
        <taxon>Eukaryota</taxon>
        <taxon>Metazoa</taxon>
        <taxon>Chordata</taxon>
        <taxon>Craniata</taxon>
        <taxon>Vertebrata</taxon>
        <taxon>Euteleostomi</taxon>
        <taxon>Actinopterygii</taxon>
        <taxon>Neopterygii</taxon>
        <taxon>Teleostei</taxon>
        <taxon>Anguilliformes</taxon>
        <taxon>Anguillidae</taxon>
        <taxon>Anguilla</taxon>
    </lineage>
</organism>
<feature type="region of interest" description="Disordered" evidence="1">
    <location>
        <begin position="1"/>
        <end position="233"/>
    </location>
</feature>
<feature type="compositionally biased region" description="Low complexity" evidence="1">
    <location>
        <begin position="1315"/>
        <end position="1330"/>
    </location>
</feature>
<dbReference type="InterPro" id="IPR001005">
    <property type="entry name" value="SANT/Myb"/>
</dbReference>
<feature type="region of interest" description="Disordered" evidence="1">
    <location>
        <begin position="1021"/>
        <end position="1086"/>
    </location>
</feature>
<feature type="compositionally biased region" description="Polar residues" evidence="1">
    <location>
        <begin position="1156"/>
        <end position="1165"/>
    </location>
</feature>